<protein>
    <submittedName>
        <fullName evidence="2">Uncharacterized protein</fullName>
    </submittedName>
</protein>
<feature type="region of interest" description="Disordered" evidence="1">
    <location>
        <begin position="115"/>
        <end position="156"/>
    </location>
</feature>
<feature type="compositionally biased region" description="Basic and acidic residues" evidence="1">
    <location>
        <begin position="116"/>
        <end position="133"/>
    </location>
</feature>
<dbReference type="AlphaFoldDB" id="A0A3B0PLU5"/>
<evidence type="ECO:0000313" key="2">
    <source>
        <dbReference type="EMBL" id="SYV96760.1"/>
    </source>
</evidence>
<evidence type="ECO:0000313" key="3">
    <source>
        <dbReference type="Proteomes" id="UP000257559"/>
    </source>
</evidence>
<evidence type="ECO:0000256" key="1">
    <source>
        <dbReference type="SAM" id="MobiDB-lite"/>
    </source>
</evidence>
<organism evidence="2 3">
    <name type="scientific">Mycoplasmopsis edwardii</name>
    <dbReference type="NCBI Taxonomy" id="53558"/>
    <lineage>
        <taxon>Bacteria</taxon>
        <taxon>Bacillati</taxon>
        <taxon>Mycoplasmatota</taxon>
        <taxon>Mycoplasmoidales</taxon>
        <taxon>Metamycoplasmataceae</taxon>
        <taxon>Mycoplasmopsis</taxon>
    </lineage>
</organism>
<dbReference type="KEGG" id="medw:NCTC10132_00093"/>
<name>A0A3B0PLU5_9BACT</name>
<sequence>MKEQNFNYTNILKHEVREKIKTFEDLSDANKFERLRSVFLEKQNSEQLLIKFAAIEIEILSYLKLYEQSENADLLREAKAVLTSDTGINTSNVKMSDAILGNKEKIKYIRNNVKNTYDHKPSNETKEEDKNISSDDSTIVDTKQSQDSNRSTKTAW</sequence>
<keyword evidence="3" id="KW-1185">Reference proteome</keyword>
<reference evidence="3" key="1">
    <citation type="submission" date="2018-06" db="EMBL/GenBank/DDBJ databases">
        <authorList>
            <consortium name="Pathogen Informatics"/>
        </authorList>
    </citation>
    <scope>NUCLEOTIDE SEQUENCE [LARGE SCALE GENOMIC DNA]</scope>
    <source>
        <strain evidence="3">NCTC10132</strain>
    </source>
</reference>
<proteinExistence type="predicted"/>
<dbReference type="EMBL" id="LS991951">
    <property type="protein sequence ID" value="SYV96760.1"/>
    <property type="molecule type" value="Genomic_DNA"/>
</dbReference>
<gene>
    <name evidence="2" type="ORF">NCTC10132_00093</name>
</gene>
<dbReference type="Proteomes" id="UP000257559">
    <property type="component" value="Chromosome"/>
</dbReference>
<feature type="non-terminal residue" evidence="2">
    <location>
        <position position="156"/>
    </location>
</feature>
<accession>A0A3B0PLU5</accession>
<feature type="compositionally biased region" description="Polar residues" evidence="1">
    <location>
        <begin position="134"/>
        <end position="156"/>
    </location>
</feature>